<evidence type="ECO:0000256" key="2">
    <source>
        <dbReference type="ARBA" id="ARBA00022729"/>
    </source>
</evidence>
<reference evidence="6" key="1">
    <citation type="submission" date="2015-10" db="EMBL/GenBank/DDBJ databases">
        <title>Complete Genome Sequence of Aeromonas schubertii strain WL1483.</title>
        <authorList>
            <person name="Liu L."/>
        </authorList>
    </citation>
    <scope>NUCLEOTIDE SEQUENCE [LARGE SCALE GENOMIC DNA]</scope>
    <source>
        <strain evidence="6">WL1483</strain>
    </source>
</reference>
<evidence type="ECO:0000313" key="6">
    <source>
        <dbReference type="Proteomes" id="UP000058114"/>
    </source>
</evidence>
<dbReference type="SUPFAM" id="SSF53850">
    <property type="entry name" value="Periplasmic binding protein-like II"/>
    <property type="match status" value="1"/>
</dbReference>
<protein>
    <submittedName>
        <fullName evidence="5">Extracellular solute-binding protein</fullName>
    </submittedName>
</protein>
<dbReference type="PANTHER" id="PTHR35936:SF25">
    <property type="entry name" value="ABC TRANSPORTER SUBSTRATE-BINDING PROTEIN"/>
    <property type="match status" value="1"/>
</dbReference>
<comment type="similarity">
    <text evidence="1">Belongs to the bacterial solute-binding protein 3 family.</text>
</comment>
<dbReference type="Pfam" id="PF00497">
    <property type="entry name" value="SBP_bac_3"/>
    <property type="match status" value="1"/>
</dbReference>
<organism evidence="5 6">
    <name type="scientific">Aeromonas schubertii</name>
    <dbReference type="NCBI Taxonomy" id="652"/>
    <lineage>
        <taxon>Bacteria</taxon>
        <taxon>Pseudomonadati</taxon>
        <taxon>Pseudomonadota</taxon>
        <taxon>Gammaproteobacteria</taxon>
        <taxon>Aeromonadales</taxon>
        <taxon>Aeromonadaceae</taxon>
        <taxon>Aeromonas</taxon>
    </lineage>
</organism>
<feature type="chain" id="PRO_5006604596" evidence="3">
    <location>
        <begin position="18"/>
        <end position="271"/>
    </location>
</feature>
<evidence type="ECO:0000259" key="4">
    <source>
        <dbReference type="Pfam" id="PF00497"/>
    </source>
</evidence>
<dbReference type="PATRIC" id="fig|652.5.peg.3316"/>
<evidence type="ECO:0000256" key="1">
    <source>
        <dbReference type="ARBA" id="ARBA00010333"/>
    </source>
</evidence>
<dbReference type="InterPro" id="IPR001638">
    <property type="entry name" value="Solute-binding_3/MltF_N"/>
</dbReference>
<evidence type="ECO:0000313" key="5">
    <source>
        <dbReference type="EMBL" id="ALP43212.1"/>
    </source>
</evidence>
<dbReference type="EMBL" id="CP013067">
    <property type="protein sequence ID" value="ALP43212.1"/>
    <property type="molecule type" value="Genomic_DNA"/>
</dbReference>
<feature type="domain" description="Solute-binding protein family 3/N-terminal" evidence="4">
    <location>
        <begin position="24"/>
        <end position="246"/>
    </location>
</feature>
<feature type="signal peptide" evidence="3">
    <location>
        <begin position="1"/>
        <end position="17"/>
    </location>
</feature>
<keyword evidence="2 3" id="KW-0732">Signal</keyword>
<gene>
    <name evidence="5" type="ORF">WL1483_3793</name>
</gene>
<reference evidence="5 6" key="2">
    <citation type="journal article" date="2016" name="Genome Announc.">
        <title>Complete Genome Sequence of the Highly Virulent Aeromonas schubertii Strain WL1483, Isolated from Diseased Snakehead Fish (Channa argus) in China.</title>
        <authorList>
            <person name="Liu L."/>
            <person name="Li N."/>
            <person name="Zhang D."/>
            <person name="Fu X."/>
            <person name="Shi C."/>
            <person name="Lin Q."/>
            <person name="Hao G."/>
        </authorList>
    </citation>
    <scope>NUCLEOTIDE SEQUENCE [LARGE SCALE GENOMIC DNA]</scope>
    <source>
        <strain evidence="5 6">WL1483</strain>
    </source>
</reference>
<dbReference type="Gene3D" id="3.40.190.10">
    <property type="entry name" value="Periplasmic binding protein-like II"/>
    <property type="match status" value="2"/>
</dbReference>
<dbReference type="AlphaFoldDB" id="A0A0S2SNE7"/>
<evidence type="ECO:0000256" key="3">
    <source>
        <dbReference type="SAM" id="SignalP"/>
    </source>
</evidence>
<proteinExistence type="inferred from homology"/>
<dbReference type="RefSeq" id="WP_060587178.1">
    <property type="nucleotide sequence ID" value="NZ_CP013067.1"/>
</dbReference>
<dbReference type="PANTHER" id="PTHR35936">
    <property type="entry name" value="MEMBRANE-BOUND LYTIC MUREIN TRANSGLYCOSYLASE F"/>
    <property type="match status" value="1"/>
</dbReference>
<sequence>MLGRLLLLWTLSPLCLAAPLRLVVQEFAPYSFAGSDHQPAGATVEMVKEACNYWPEGCQITLLPNLRARKQLELGEADGMFPLAWSETRARTLRYSLPLCKASWGIFARSEETDRPLTLARLGDERIGVTKGSFSETLLRHLDAALRQQGLPPMRLDLNVNDDYASLLKLERQGRYSLYFSNIDVALHRLNLNGESQIRLWKKSHEANYYIAFNRERVSEARLNAFNQILSRLEAQGNRLRHRVRWGLSSPLPDHRLHTLFPPEPRHHQAN</sequence>
<dbReference type="Proteomes" id="UP000058114">
    <property type="component" value="Chromosome"/>
</dbReference>
<dbReference type="KEGG" id="asr:WL1483_3793"/>
<accession>A0A0S2SNE7</accession>
<name>A0A0S2SNE7_9GAMM</name>